<dbReference type="AlphaFoldDB" id="A0A2N9LYX2"/>
<name>A0A2N9LYX2_9BACT</name>
<accession>A0A2N9LYX2</accession>
<proteinExistence type="predicted"/>
<dbReference type="EMBL" id="OKRB01000125">
    <property type="protein sequence ID" value="SPE28393.1"/>
    <property type="molecule type" value="Genomic_DNA"/>
</dbReference>
<protein>
    <submittedName>
        <fullName evidence="1">Uncharacterized protein</fullName>
    </submittedName>
</protein>
<gene>
    <name evidence="1" type="ORF">SBA5_650031</name>
</gene>
<organism evidence="1 2">
    <name type="scientific">Candidatus Sulfuritelmatomonas gaucii</name>
    <dbReference type="NCBI Taxonomy" id="2043161"/>
    <lineage>
        <taxon>Bacteria</taxon>
        <taxon>Pseudomonadati</taxon>
        <taxon>Acidobacteriota</taxon>
        <taxon>Terriglobia</taxon>
        <taxon>Terriglobales</taxon>
        <taxon>Acidobacteriaceae</taxon>
        <taxon>Candidatus Sulfuritelmatomonas</taxon>
    </lineage>
</organism>
<sequence length="44" mass="4986">MRSEQAISTRLIAGLTQTAQESTPGLQTFPLHRKSEKVRASRRF</sequence>
<evidence type="ECO:0000313" key="1">
    <source>
        <dbReference type="EMBL" id="SPE28393.1"/>
    </source>
</evidence>
<reference evidence="2" key="1">
    <citation type="submission" date="2018-02" db="EMBL/GenBank/DDBJ databases">
        <authorList>
            <person name="Hausmann B."/>
        </authorList>
    </citation>
    <scope>NUCLEOTIDE SEQUENCE [LARGE SCALE GENOMIC DNA]</scope>
    <source>
        <strain evidence="2">Peat soil MAG SbA5</strain>
    </source>
</reference>
<dbReference type="Proteomes" id="UP000239735">
    <property type="component" value="Unassembled WGS sequence"/>
</dbReference>
<evidence type="ECO:0000313" key="2">
    <source>
        <dbReference type="Proteomes" id="UP000239735"/>
    </source>
</evidence>